<feature type="coiled-coil region" evidence="3">
    <location>
        <begin position="455"/>
        <end position="507"/>
    </location>
</feature>
<dbReference type="InterPro" id="IPR001452">
    <property type="entry name" value="SH3_domain"/>
</dbReference>
<evidence type="ECO:0000256" key="3">
    <source>
        <dbReference type="SAM" id="Coils"/>
    </source>
</evidence>
<dbReference type="InParanoid" id="A0A0G4GN67"/>
<evidence type="ECO:0000256" key="2">
    <source>
        <dbReference type="PROSITE-ProRule" id="PRU00192"/>
    </source>
</evidence>
<organism evidence="6 7">
    <name type="scientific">Vitrella brassicaformis (strain CCMP3155)</name>
    <dbReference type="NCBI Taxonomy" id="1169540"/>
    <lineage>
        <taxon>Eukaryota</taxon>
        <taxon>Sar</taxon>
        <taxon>Alveolata</taxon>
        <taxon>Colpodellida</taxon>
        <taxon>Vitrellaceae</taxon>
        <taxon>Vitrella</taxon>
    </lineage>
</organism>
<sequence length="606" mass="64550">MSKTISYVVLQPNVPPVQGKMDLQSAKVPSVKPRNGPDEWRRTCALQIGTMSGKTPSQIELTIFPAYTDSESDRLPILVFNTHRGGPLNKFATEVVVEAIKQQKLQLKPEVRVYGPALLFLRREVCSVKDIRPYDLDMKIGNFTLADLKSLIGAAEYAKATQVMQKPHLPKAPPARPSVPPSHEAPPVPAPTPPSMPLPVPEPVGPSPPTTDQHLTPTTEEVPVLPPKPLMRPPEKPNGGVGVGGPPNMPPPAVDNRPTYANSSSMSTACDGGGSAAASHAVGAGEGEVQVEVLQVEVQMQQDEQANVNSSSSLAHEVAYDPSARPAAAGEAMWAPDGGALTSMVPMQPQPHQHQEHQQQQQQQHAGEGGGGGHAMMQQHNGVAGAEGFPPLPSGGVHMGPPAPAPVPVPLMAAPDALAVLAQLDSLGPVFARLGALKDYVQAQMNHTQGLSLQVFELQAKLHEVQEERNALQRQLEQLREEKQREQEAMQASIQSLTEQLNAQQQQQQVAVVESANAHGTGGGGAGADGFVRFRCEVLYDYGPQSEDYAGDSCLEIEKGQILDVLSVADNGWFLARNNDTAAMGYLPSAYVREIAGEAAPDVDGQ</sequence>
<dbReference type="EMBL" id="CDMY01000727">
    <property type="protein sequence ID" value="CEM31583.1"/>
    <property type="molecule type" value="Genomic_DNA"/>
</dbReference>
<dbReference type="SMART" id="SM00326">
    <property type="entry name" value="SH3"/>
    <property type="match status" value="1"/>
</dbReference>
<keyword evidence="3" id="KW-0175">Coiled coil</keyword>
<name>A0A0G4GN67_VITBC</name>
<dbReference type="Proteomes" id="UP000041254">
    <property type="component" value="Unassembled WGS sequence"/>
</dbReference>
<reference evidence="6 7" key="1">
    <citation type="submission" date="2014-11" db="EMBL/GenBank/DDBJ databases">
        <authorList>
            <person name="Zhu J."/>
            <person name="Qi W."/>
            <person name="Song R."/>
        </authorList>
    </citation>
    <scope>NUCLEOTIDE SEQUENCE [LARGE SCALE GENOMIC DNA]</scope>
</reference>
<dbReference type="OrthoDB" id="10255964at2759"/>
<dbReference type="VEuPathDB" id="CryptoDB:Vbra_10178"/>
<dbReference type="SUPFAM" id="SSF50044">
    <property type="entry name" value="SH3-domain"/>
    <property type="match status" value="1"/>
</dbReference>
<protein>
    <recommendedName>
        <fullName evidence="5">SH3 domain-containing protein</fullName>
    </recommendedName>
</protein>
<evidence type="ECO:0000256" key="4">
    <source>
        <dbReference type="SAM" id="MobiDB-lite"/>
    </source>
</evidence>
<proteinExistence type="predicted"/>
<keyword evidence="1 2" id="KW-0728">SH3 domain</keyword>
<feature type="region of interest" description="Disordered" evidence="4">
    <location>
        <begin position="164"/>
        <end position="283"/>
    </location>
</feature>
<evidence type="ECO:0000313" key="6">
    <source>
        <dbReference type="EMBL" id="CEM31583.1"/>
    </source>
</evidence>
<feature type="compositionally biased region" description="Polar residues" evidence="4">
    <location>
        <begin position="259"/>
        <end position="268"/>
    </location>
</feature>
<dbReference type="PROSITE" id="PS50002">
    <property type="entry name" value="SH3"/>
    <property type="match status" value="1"/>
</dbReference>
<feature type="domain" description="SH3" evidence="5">
    <location>
        <begin position="531"/>
        <end position="597"/>
    </location>
</feature>
<dbReference type="Gene3D" id="2.30.30.40">
    <property type="entry name" value="SH3 Domains"/>
    <property type="match status" value="1"/>
</dbReference>
<evidence type="ECO:0000256" key="1">
    <source>
        <dbReference type="ARBA" id="ARBA00022443"/>
    </source>
</evidence>
<evidence type="ECO:0000313" key="7">
    <source>
        <dbReference type="Proteomes" id="UP000041254"/>
    </source>
</evidence>
<accession>A0A0G4GN67</accession>
<feature type="compositionally biased region" description="Pro residues" evidence="4">
    <location>
        <begin position="170"/>
        <end position="209"/>
    </location>
</feature>
<evidence type="ECO:0000259" key="5">
    <source>
        <dbReference type="PROSITE" id="PS50002"/>
    </source>
</evidence>
<keyword evidence="7" id="KW-1185">Reference proteome</keyword>
<dbReference type="InterPro" id="IPR036028">
    <property type="entry name" value="SH3-like_dom_sf"/>
</dbReference>
<dbReference type="AlphaFoldDB" id="A0A0G4GN67"/>
<dbReference type="STRING" id="1169540.A0A0G4GN67"/>
<dbReference type="Pfam" id="PF00018">
    <property type="entry name" value="SH3_1"/>
    <property type="match status" value="1"/>
</dbReference>
<gene>
    <name evidence="6" type="ORF">Vbra_10178</name>
</gene>
<feature type="region of interest" description="Disordered" evidence="4">
    <location>
        <begin position="336"/>
        <end position="378"/>
    </location>
</feature>